<gene>
    <name evidence="1" type="ORF">CBER1_03098</name>
</gene>
<evidence type="ECO:0000313" key="2">
    <source>
        <dbReference type="Proteomes" id="UP000237631"/>
    </source>
</evidence>
<dbReference type="AlphaFoldDB" id="A0A2S6CK82"/>
<evidence type="ECO:0000313" key="1">
    <source>
        <dbReference type="EMBL" id="PPJ60146.1"/>
    </source>
</evidence>
<dbReference type="EMBL" id="PNEN01000313">
    <property type="protein sequence ID" value="PPJ60146.1"/>
    <property type="molecule type" value="Genomic_DNA"/>
</dbReference>
<name>A0A2S6CK82_9PEZI</name>
<sequence length="335" mass="39296">MAESYSFADFLDGVSKTTDDYIEMYKPSQKPFELAPLGENPSLADFLQRVADQTQPLIDEITKSPFTTLPRSAFARDRQHGKELLMLNESLMREHEDRALIPARKTHFPEEGRRFDIAHLDKIRTARRQFYMFLKGGLSFEDINTLIKPFLNGSNAQGLQTEEMRQATEIQRATCDYLYVVMYRLYYLQGKDVWENSTLRQRRILYRQIRDQMPLVVDRLMYPTESKAVDFCGIHANTKSPLAKKYRQFCEYKFMRLCEATMYYRIWKFDNLKEPVYELYKKIGMEPTIKYEIGLPLDIMEIPGNHGGPRAINGRKRPASHHYGSFSLSEFKKKA</sequence>
<keyword evidence="2" id="KW-1185">Reference proteome</keyword>
<comment type="caution">
    <text evidence="1">The sequence shown here is derived from an EMBL/GenBank/DDBJ whole genome shotgun (WGS) entry which is preliminary data.</text>
</comment>
<dbReference type="OrthoDB" id="10357646at2759"/>
<accession>A0A2S6CK82</accession>
<reference evidence="2" key="1">
    <citation type="journal article" date="2017" name="bioRxiv">
        <title>Conservation of a gene cluster reveals novel cercosporin biosynthetic mechanisms and extends production to the genus Colletotrichum.</title>
        <authorList>
            <person name="de Jonge R."/>
            <person name="Ebert M.K."/>
            <person name="Huitt-Roehl C.R."/>
            <person name="Pal P."/>
            <person name="Suttle J.C."/>
            <person name="Spanner R.E."/>
            <person name="Neubauer J.D."/>
            <person name="Jurick W.M.II."/>
            <person name="Stott K.A."/>
            <person name="Secor G.A."/>
            <person name="Thomma B.P.H.J."/>
            <person name="Van de Peer Y."/>
            <person name="Townsend C.A."/>
            <person name="Bolton M.D."/>
        </authorList>
    </citation>
    <scope>NUCLEOTIDE SEQUENCE [LARGE SCALE GENOMIC DNA]</scope>
    <source>
        <strain evidence="2">CBS538.71</strain>
    </source>
</reference>
<proteinExistence type="predicted"/>
<organism evidence="1 2">
    <name type="scientific">Cercospora berteroae</name>
    <dbReference type="NCBI Taxonomy" id="357750"/>
    <lineage>
        <taxon>Eukaryota</taxon>
        <taxon>Fungi</taxon>
        <taxon>Dikarya</taxon>
        <taxon>Ascomycota</taxon>
        <taxon>Pezizomycotina</taxon>
        <taxon>Dothideomycetes</taxon>
        <taxon>Dothideomycetidae</taxon>
        <taxon>Mycosphaerellales</taxon>
        <taxon>Mycosphaerellaceae</taxon>
        <taxon>Cercospora</taxon>
    </lineage>
</organism>
<dbReference type="Proteomes" id="UP000237631">
    <property type="component" value="Unassembled WGS sequence"/>
</dbReference>
<protein>
    <submittedName>
        <fullName evidence="1">Uncharacterized protein</fullName>
    </submittedName>
</protein>